<comment type="caution">
    <text evidence="12">The sequence shown here is derived from an EMBL/GenBank/DDBJ whole genome shotgun (WGS) entry which is preliminary data.</text>
</comment>
<proteinExistence type="inferred from homology"/>
<dbReference type="SUPFAM" id="SSF52518">
    <property type="entry name" value="Thiamin diphosphate-binding fold (THDP-binding)"/>
    <property type="match status" value="2"/>
</dbReference>
<dbReference type="EC" id="2.2.1.7" evidence="10"/>
<dbReference type="GO" id="GO:0016114">
    <property type="term" value="P:terpenoid biosynthetic process"/>
    <property type="evidence" value="ECO:0007669"/>
    <property type="project" value="UniProtKB-UniRule"/>
</dbReference>
<dbReference type="Pfam" id="PF02780">
    <property type="entry name" value="Transketolase_C"/>
    <property type="match status" value="1"/>
</dbReference>
<dbReference type="SUPFAM" id="SSF52922">
    <property type="entry name" value="TK C-terminal domain-like"/>
    <property type="match status" value="1"/>
</dbReference>
<dbReference type="InterPro" id="IPR029061">
    <property type="entry name" value="THDP-binding"/>
</dbReference>
<dbReference type="CDD" id="cd02007">
    <property type="entry name" value="TPP_DXS"/>
    <property type="match status" value="1"/>
</dbReference>
<dbReference type="NCBIfam" id="TIGR00204">
    <property type="entry name" value="dxs"/>
    <property type="match status" value="1"/>
</dbReference>
<dbReference type="GO" id="GO:0005829">
    <property type="term" value="C:cytosol"/>
    <property type="evidence" value="ECO:0007669"/>
    <property type="project" value="TreeGrafter"/>
</dbReference>
<dbReference type="GO" id="GO:0019288">
    <property type="term" value="P:isopentenyl diphosphate biosynthetic process, methylerythritol 4-phosphate pathway"/>
    <property type="evidence" value="ECO:0007669"/>
    <property type="project" value="TreeGrafter"/>
</dbReference>
<comment type="subunit">
    <text evidence="3 10">Homodimer.</text>
</comment>
<evidence type="ECO:0000256" key="5">
    <source>
        <dbReference type="ARBA" id="ARBA00022723"/>
    </source>
</evidence>
<dbReference type="CDD" id="cd07033">
    <property type="entry name" value="TPP_PYR_DXS_TK_like"/>
    <property type="match status" value="1"/>
</dbReference>
<dbReference type="GO" id="GO:0008661">
    <property type="term" value="F:1-deoxy-D-xylulose-5-phosphate synthase activity"/>
    <property type="evidence" value="ECO:0007669"/>
    <property type="project" value="UniProtKB-UniRule"/>
</dbReference>
<feature type="domain" description="Transketolase-like pyrimidine-binding" evidence="11">
    <location>
        <begin position="324"/>
        <end position="490"/>
    </location>
</feature>
<feature type="binding site" evidence="10">
    <location>
        <position position="375"/>
    </location>
    <ligand>
        <name>thiamine diphosphate</name>
        <dbReference type="ChEBI" id="CHEBI:58937"/>
    </ligand>
</feature>
<keyword evidence="4 10" id="KW-0808">Transferase</keyword>
<keyword evidence="9 10" id="KW-0414">Isoprene biosynthesis</keyword>
<dbReference type="InterPro" id="IPR005477">
    <property type="entry name" value="Dxylulose-5-P_synthase"/>
</dbReference>
<evidence type="ECO:0000256" key="10">
    <source>
        <dbReference type="HAMAP-Rule" id="MF_00315"/>
    </source>
</evidence>
<comment type="pathway">
    <text evidence="1 10">Metabolic intermediate biosynthesis; 1-deoxy-D-xylulose 5-phosphate biosynthesis; 1-deoxy-D-xylulose 5-phosphate from D-glyceraldehyde 3-phosphate and pyruvate: step 1/1.</text>
</comment>
<dbReference type="Gene3D" id="3.40.50.970">
    <property type="match status" value="2"/>
</dbReference>
<dbReference type="GO" id="GO:0009228">
    <property type="term" value="P:thiamine biosynthetic process"/>
    <property type="evidence" value="ECO:0007669"/>
    <property type="project" value="UniProtKB-UniRule"/>
</dbReference>
<feature type="binding site" evidence="10">
    <location>
        <position position="179"/>
    </location>
    <ligand>
        <name>thiamine diphosphate</name>
        <dbReference type="ChEBI" id="CHEBI:58937"/>
    </ligand>
</feature>
<comment type="function">
    <text evidence="10">Catalyzes the acyloin condensation reaction between C atoms 2 and 3 of pyruvate and glyceraldehyde 3-phosphate to yield 1-deoxy-D-xylulose-5-phosphate (DXP).</text>
</comment>
<keyword evidence="13" id="KW-1185">Reference proteome</keyword>
<dbReference type="RefSeq" id="WP_107035820.1">
    <property type="nucleotide sequence ID" value="NZ_CAONGC010000037.1"/>
</dbReference>
<keyword evidence="7 10" id="KW-0784">Thiamine biosynthesis</keyword>
<dbReference type="PANTHER" id="PTHR43322:SF5">
    <property type="entry name" value="1-DEOXY-D-XYLULOSE-5-PHOSPHATE SYNTHASE, CHLOROPLASTIC"/>
    <property type="match status" value="1"/>
</dbReference>
<dbReference type="SMART" id="SM00861">
    <property type="entry name" value="Transket_pyr"/>
    <property type="match status" value="1"/>
</dbReference>
<dbReference type="InterPro" id="IPR009014">
    <property type="entry name" value="Transketo_C/PFOR_II"/>
</dbReference>
<gene>
    <name evidence="10 12" type="primary">dxs</name>
    <name evidence="12" type="ORF">C5O25_05955</name>
</gene>
<evidence type="ECO:0000259" key="11">
    <source>
        <dbReference type="SMART" id="SM00861"/>
    </source>
</evidence>
<evidence type="ECO:0000256" key="7">
    <source>
        <dbReference type="ARBA" id="ARBA00022977"/>
    </source>
</evidence>
<evidence type="ECO:0000256" key="9">
    <source>
        <dbReference type="ARBA" id="ARBA00023229"/>
    </source>
</evidence>
<comment type="cofactor">
    <cofactor evidence="10">
        <name>thiamine diphosphate</name>
        <dbReference type="ChEBI" id="CHEBI:58937"/>
    </cofactor>
    <text evidence="10">Binds 1 thiamine pyrophosphate per subunit.</text>
</comment>
<sequence length="630" mass="68481">MDRYPILSRVSRPADVRGMSGSELIGLCSDIRRFLIESLSSNPGHFASSMGAVELTVALHYVFNTPYDRIVWDVGHQAYGHKLITGRADRFHTNRKLGGLSGFPNPDESEYDTFTAGHASNSISAALGMSVASALNNDSPRRNVVAVIGDASISGGLAFEGLNNAANTNSNLLIILNDNDMSIDHNVGSLNSYLAHLTASKGYNSFRYGVYRLLKKLHLFNDNSKGRILRFNNSLKSLLTKEQNIFEGLNIRYFGPFDGHDLPRIIKVLDDIKDMSGPRLLHLRTTKGKGYVPAENDPAVWHAPGCFEPESGERKSESKDPARTKFQDAMGSTLVELARDNKAIVGITAAMTSGTSMNMMQQEMPQRTFDVGISEGHAVTFAGGLATDGMLPYVAIYSVFLQRAYDNIINDVAVQGLPVTFCIDRAGLVGEDGVTHHGANDLAYMRTVPGMTIASPRDADQLRSLLYTSQLPDRCGPWAIRYPRGYGHDSHKPMQRMTVGRGECLSRGEDVTMLTIGPIAFEAAQGAKLAAAGGVSVAHYDMVFLKPLDDEIMKEVAASGRPIVTVEDGTIDGGLGSAVLEWLAAKGHNLPVVRMGIPDAFVPQGTVEQLRRLCRYDAASIAETIMKLKK</sequence>
<evidence type="ECO:0000256" key="3">
    <source>
        <dbReference type="ARBA" id="ARBA00011738"/>
    </source>
</evidence>
<accession>A0A2V1IXT1</accession>
<dbReference type="GO" id="GO:0030976">
    <property type="term" value="F:thiamine pyrophosphate binding"/>
    <property type="evidence" value="ECO:0007669"/>
    <property type="project" value="UniProtKB-UniRule"/>
</dbReference>
<dbReference type="GO" id="GO:0000287">
    <property type="term" value="F:magnesium ion binding"/>
    <property type="evidence" value="ECO:0007669"/>
    <property type="project" value="UniProtKB-UniRule"/>
</dbReference>
<dbReference type="Pfam" id="PF02779">
    <property type="entry name" value="Transket_pyr"/>
    <property type="match status" value="1"/>
</dbReference>
<dbReference type="Proteomes" id="UP000244925">
    <property type="component" value="Unassembled WGS sequence"/>
</dbReference>
<dbReference type="AlphaFoldDB" id="A0A2V1IXT1"/>
<dbReference type="InterPro" id="IPR033248">
    <property type="entry name" value="Transketolase_C"/>
</dbReference>
<feature type="binding site" evidence="10">
    <location>
        <begin position="117"/>
        <end position="119"/>
    </location>
    <ligand>
        <name>thiamine diphosphate</name>
        <dbReference type="ChEBI" id="CHEBI:58937"/>
    </ligand>
</feature>
<feature type="binding site" evidence="10">
    <location>
        <position position="179"/>
    </location>
    <ligand>
        <name>Mg(2+)</name>
        <dbReference type="ChEBI" id="CHEBI:18420"/>
    </ligand>
</feature>
<comment type="cofactor">
    <cofactor evidence="10">
        <name>Mg(2+)</name>
        <dbReference type="ChEBI" id="CHEBI:18420"/>
    </cofactor>
    <text evidence="10">Binds 1 Mg(2+) ion per subunit.</text>
</comment>
<dbReference type="Pfam" id="PF13292">
    <property type="entry name" value="DXP_synthase_N"/>
    <property type="match status" value="1"/>
</dbReference>
<evidence type="ECO:0000256" key="4">
    <source>
        <dbReference type="ARBA" id="ARBA00022679"/>
    </source>
</evidence>
<comment type="catalytic activity">
    <reaction evidence="10">
        <text>D-glyceraldehyde 3-phosphate + pyruvate + H(+) = 1-deoxy-D-xylulose 5-phosphate + CO2</text>
        <dbReference type="Rhea" id="RHEA:12605"/>
        <dbReference type="ChEBI" id="CHEBI:15361"/>
        <dbReference type="ChEBI" id="CHEBI:15378"/>
        <dbReference type="ChEBI" id="CHEBI:16526"/>
        <dbReference type="ChEBI" id="CHEBI:57792"/>
        <dbReference type="ChEBI" id="CHEBI:59776"/>
        <dbReference type="EC" id="2.2.1.7"/>
    </reaction>
</comment>
<evidence type="ECO:0000256" key="8">
    <source>
        <dbReference type="ARBA" id="ARBA00023052"/>
    </source>
</evidence>
<evidence type="ECO:0000313" key="12">
    <source>
        <dbReference type="EMBL" id="PWB07903.1"/>
    </source>
</evidence>
<feature type="binding site" evidence="10">
    <location>
        <begin position="151"/>
        <end position="152"/>
    </location>
    <ligand>
        <name>thiamine diphosphate</name>
        <dbReference type="ChEBI" id="CHEBI:58937"/>
    </ligand>
</feature>
<keyword evidence="8 10" id="KW-0786">Thiamine pyrophosphate</keyword>
<dbReference type="GeneID" id="93424093"/>
<keyword evidence="6 10" id="KW-0460">Magnesium</keyword>
<feature type="binding site" evidence="10">
    <location>
        <position position="150"/>
    </location>
    <ligand>
        <name>Mg(2+)</name>
        <dbReference type="ChEBI" id="CHEBI:18420"/>
    </ligand>
</feature>
<evidence type="ECO:0000256" key="2">
    <source>
        <dbReference type="ARBA" id="ARBA00011081"/>
    </source>
</evidence>
<reference evidence="13" key="1">
    <citation type="submission" date="2018-02" db="EMBL/GenBank/DDBJ databases">
        <authorList>
            <person name="Clavel T."/>
            <person name="Strowig T."/>
        </authorList>
    </citation>
    <scope>NUCLEOTIDE SEQUENCE [LARGE SCALE GENOMIC DNA]</scope>
    <source>
        <strain evidence="13">DSM 100764</strain>
    </source>
</reference>
<dbReference type="NCBIfam" id="NF003933">
    <property type="entry name" value="PRK05444.2-2"/>
    <property type="match status" value="1"/>
</dbReference>
<evidence type="ECO:0000256" key="1">
    <source>
        <dbReference type="ARBA" id="ARBA00004980"/>
    </source>
</evidence>
<comment type="similarity">
    <text evidence="2 10">Belongs to the transketolase family. DXPS subfamily.</text>
</comment>
<organism evidence="12 13">
    <name type="scientific">Paramuribaculum intestinale</name>
    <dbReference type="NCBI Taxonomy" id="2094151"/>
    <lineage>
        <taxon>Bacteria</taxon>
        <taxon>Pseudomonadati</taxon>
        <taxon>Bacteroidota</taxon>
        <taxon>Bacteroidia</taxon>
        <taxon>Bacteroidales</taxon>
        <taxon>Muribaculaceae</taxon>
        <taxon>Paramuribaculum</taxon>
    </lineage>
</organism>
<evidence type="ECO:0000313" key="13">
    <source>
        <dbReference type="Proteomes" id="UP000244925"/>
    </source>
</evidence>
<protein>
    <recommendedName>
        <fullName evidence="10">1-deoxy-D-xylulose-5-phosphate synthase</fullName>
        <ecNumber evidence="10">2.2.1.7</ecNumber>
    </recommendedName>
    <alternativeName>
        <fullName evidence="10">1-deoxyxylulose-5-phosphate synthase</fullName>
        <shortName evidence="10">DXP synthase</shortName>
        <shortName evidence="10">DXPS</shortName>
    </alternativeName>
</protein>
<feature type="binding site" evidence="10">
    <location>
        <position position="291"/>
    </location>
    <ligand>
        <name>thiamine diphosphate</name>
        <dbReference type="ChEBI" id="CHEBI:58937"/>
    </ligand>
</feature>
<name>A0A2V1IXT1_9BACT</name>
<dbReference type="PANTHER" id="PTHR43322">
    <property type="entry name" value="1-D-DEOXYXYLULOSE 5-PHOSPHATE SYNTHASE-RELATED"/>
    <property type="match status" value="1"/>
</dbReference>
<keyword evidence="5 10" id="KW-0479">Metal-binding</keyword>
<feature type="binding site" evidence="10">
    <location>
        <position position="76"/>
    </location>
    <ligand>
        <name>thiamine diphosphate</name>
        <dbReference type="ChEBI" id="CHEBI:58937"/>
    </ligand>
</feature>
<dbReference type="Gene3D" id="3.40.50.920">
    <property type="match status" value="1"/>
</dbReference>
<dbReference type="UniPathway" id="UPA00064">
    <property type="reaction ID" value="UER00091"/>
</dbReference>
<dbReference type="InterPro" id="IPR005475">
    <property type="entry name" value="Transketolase-like_Pyr-bd"/>
</dbReference>
<evidence type="ECO:0000256" key="6">
    <source>
        <dbReference type="ARBA" id="ARBA00022842"/>
    </source>
</evidence>
<dbReference type="EMBL" id="PUBV01000009">
    <property type="protein sequence ID" value="PWB07903.1"/>
    <property type="molecule type" value="Genomic_DNA"/>
</dbReference>
<dbReference type="HAMAP" id="MF_00315">
    <property type="entry name" value="DXP_synth"/>
    <property type="match status" value="1"/>
</dbReference>